<organism evidence="1">
    <name type="scientific">marine sediment metagenome</name>
    <dbReference type="NCBI Taxonomy" id="412755"/>
    <lineage>
        <taxon>unclassified sequences</taxon>
        <taxon>metagenomes</taxon>
        <taxon>ecological metagenomes</taxon>
    </lineage>
</organism>
<reference evidence="1" key="1">
    <citation type="journal article" date="2015" name="Nature">
        <title>Complex archaea that bridge the gap between prokaryotes and eukaryotes.</title>
        <authorList>
            <person name="Spang A."/>
            <person name="Saw J.H."/>
            <person name="Jorgensen S.L."/>
            <person name="Zaremba-Niedzwiedzka K."/>
            <person name="Martijn J."/>
            <person name="Lind A.E."/>
            <person name="van Eijk R."/>
            <person name="Schleper C."/>
            <person name="Guy L."/>
            <person name="Ettema T.J."/>
        </authorList>
    </citation>
    <scope>NUCLEOTIDE SEQUENCE</scope>
</reference>
<evidence type="ECO:0000313" key="1">
    <source>
        <dbReference type="EMBL" id="KKN26537.1"/>
    </source>
</evidence>
<dbReference type="AlphaFoldDB" id="A0A0F9PPN7"/>
<protein>
    <submittedName>
        <fullName evidence="1">Uncharacterized protein</fullName>
    </submittedName>
</protein>
<comment type="caution">
    <text evidence="1">The sequence shown here is derived from an EMBL/GenBank/DDBJ whole genome shotgun (WGS) entry which is preliminary data.</text>
</comment>
<proteinExistence type="predicted"/>
<name>A0A0F9PPN7_9ZZZZ</name>
<gene>
    <name evidence="1" type="ORF">LCGC14_0873640</name>
</gene>
<sequence length="97" mass="11432">MSDLPTREEAQERCDWFEEIRGDRCNQSCSHHLDLGLPEERLLSARAAGGLLTEAEWWAKLPDGDMFVKRRIEDDRCEYGMDEHFGFCWELVKVERI</sequence>
<accession>A0A0F9PPN7</accession>
<dbReference type="EMBL" id="LAZR01002711">
    <property type="protein sequence ID" value="KKN26537.1"/>
    <property type="molecule type" value="Genomic_DNA"/>
</dbReference>